<feature type="signal peptide" evidence="1">
    <location>
        <begin position="1"/>
        <end position="17"/>
    </location>
</feature>
<evidence type="ECO:0000313" key="3">
    <source>
        <dbReference type="Proteomes" id="UP000068016"/>
    </source>
</evidence>
<feature type="chain" id="PRO_5007130140" description="Lipoprotein" evidence="1">
    <location>
        <begin position="18"/>
        <end position="106"/>
    </location>
</feature>
<comment type="caution">
    <text evidence="2">The sequence shown here is derived from an EMBL/GenBank/DDBJ whole genome shotgun (WGS) entry which is preliminary data.</text>
</comment>
<protein>
    <recommendedName>
        <fullName evidence="4">Lipoprotein</fullName>
    </recommendedName>
</protein>
<name>A0A108EKA6_9BURK</name>
<evidence type="ECO:0008006" key="4">
    <source>
        <dbReference type="Google" id="ProtNLM"/>
    </source>
</evidence>
<dbReference type="AlphaFoldDB" id="A0A108EKA6"/>
<dbReference type="EMBL" id="LPLZ01000054">
    <property type="protein sequence ID" value="KWN12881.1"/>
    <property type="molecule type" value="Genomic_DNA"/>
</dbReference>
<organism evidence="2 3">
    <name type="scientific">Burkholderia territorii</name>
    <dbReference type="NCBI Taxonomy" id="1503055"/>
    <lineage>
        <taxon>Bacteria</taxon>
        <taxon>Pseudomonadati</taxon>
        <taxon>Pseudomonadota</taxon>
        <taxon>Betaproteobacteria</taxon>
        <taxon>Burkholderiales</taxon>
        <taxon>Burkholderiaceae</taxon>
        <taxon>Burkholderia</taxon>
        <taxon>Burkholderia cepacia complex</taxon>
    </lineage>
</organism>
<gene>
    <name evidence="2" type="ORF">WT83_19125</name>
</gene>
<evidence type="ECO:0000256" key="1">
    <source>
        <dbReference type="SAM" id="SignalP"/>
    </source>
</evidence>
<reference evidence="2 3" key="1">
    <citation type="submission" date="2015-11" db="EMBL/GenBank/DDBJ databases">
        <title>Expanding the genomic diversity of Burkholderia species for the development of highly accurate diagnostics.</title>
        <authorList>
            <person name="Sahl J."/>
            <person name="Keim P."/>
            <person name="Wagner D."/>
        </authorList>
    </citation>
    <scope>NUCLEOTIDE SEQUENCE [LARGE SCALE GENOMIC DNA]</scope>
    <source>
        <strain evidence="2 3">MSMB793WGS</strain>
    </source>
</reference>
<evidence type="ECO:0000313" key="2">
    <source>
        <dbReference type="EMBL" id="KWN12881.1"/>
    </source>
</evidence>
<keyword evidence="1" id="KW-0732">Signal</keyword>
<proteinExistence type="predicted"/>
<dbReference type="RefSeq" id="WP_060347737.1">
    <property type="nucleotide sequence ID" value="NZ_LPLZ01000054.1"/>
</dbReference>
<accession>A0A108EKA6</accession>
<dbReference type="Proteomes" id="UP000068016">
    <property type="component" value="Unassembled WGS sequence"/>
</dbReference>
<sequence length="106" mass="11716">MKPYWIFLLCLLNFACAKPKCTASLATYKIQVDQALGDKTIDQRVYDDQQRRIGEIEKTCAAGDDQAALSSLFDAAIALNLGADDTYARSLNNRSVPNEQRAASQK</sequence>